<evidence type="ECO:0000313" key="3">
    <source>
        <dbReference type="Proteomes" id="UP000269721"/>
    </source>
</evidence>
<dbReference type="EMBL" id="ML000744">
    <property type="protein sequence ID" value="RKO83875.1"/>
    <property type="molecule type" value="Genomic_DNA"/>
</dbReference>
<dbReference type="Pfam" id="PF16486">
    <property type="entry name" value="ArgoN"/>
    <property type="match status" value="1"/>
</dbReference>
<protein>
    <recommendedName>
        <fullName evidence="1">Argonaute linker 1 domain-containing protein</fullName>
    </recommendedName>
</protein>
<dbReference type="Proteomes" id="UP000269721">
    <property type="component" value="Unassembled WGS sequence"/>
</dbReference>
<dbReference type="InterPro" id="IPR014811">
    <property type="entry name" value="ArgoL1"/>
</dbReference>
<evidence type="ECO:0000313" key="2">
    <source>
        <dbReference type="EMBL" id="RKO83875.1"/>
    </source>
</evidence>
<dbReference type="SMART" id="SM01163">
    <property type="entry name" value="DUF1785"/>
    <property type="match status" value="1"/>
</dbReference>
<dbReference type="Pfam" id="PF08699">
    <property type="entry name" value="ArgoL1"/>
    <property type="match status" value="1"/>
</dbReference>
<proteinExistence type="predicted"/>
<reference evidence="3" key="1">
    <citation type="journal article" date="2018" name="Nat. Microbiol.">
        <title>Leveraging single-cell genomics to expand the fungal tree of life.</title>
        <authorList>
            <person name="Ahrendt S.R."/>
            <person name="Quandt C.A."/>
            <person name="Ciobanu D."/>
            <person name="Clum A."/>
            <person name="Salamov A."/>
            <person name="Andreopoulos B."/>
            <person name="Cheng J.F."/>
            <person name="Woyke T."/>
            <person name="Pelin A."/>
            <person name="Henrissat B."/>
            <person name="Reynolds N.K."/>
            <person name="Benny G.L."/>
            <person name="Smith M.E."/>
            <person name="James T.Y."/>
            <person name="Grigoriev I.V."/>
        </authorList>
    </citation>
    <scope>NUCLEOTIDE SEQUENCE [LARGE SCALE GENOMIC DNA]</scope>
</reference>
<gene>
    <name evidence="2" type="ORF">BDK51DRAFT_31284</name>
</gene>
<name>A0A4P9VY58_9FUNG</name>
<sequence>MASNETRLARRPDDGGHHGQSVELETNFYSMKVLRWPLYEYEVLFDPEGTRAIRNTVFQFFVKNAPKNLFSGGTPAFDGSRTMITSKLFRKWHGRVLEMGQACFYAVDYLDGVDAEGRKKIWVGNAIGTIDRYPLPTGTDIPVTKHTAHLTFTTFLSTKPFVITIRRTNTFNLDDITRFFQGDDVGFSQTPYAALAALRIVAAQRPAEIFVAARQGFYGNDGSECIGGGGMAWRGLKLSVCAGTQTPFLNLDMTTTAFVQSGPCVDVASRILTEGKDGTQTADPPDPSRIRWSLRDREKILQAWRGVRILVTHRGERKVGGALDWM</sequence>
<dbReference type="PANTHER" id="PTHR22891">
    <property type="entry name" value="EUKARYOTIC TRANSLATION INITIATION FACTOR 2C"/>
    <property type="match status" value="1"/>
</dbReference>
<accession>A0A4P9VY58</accession>
<keyword evidence="3" id="KW-1185">Reference proteome</keyword>
<organism evidence="2 3">
    <name type="scientific">Blyttiomyces helicus</name>
    <dbReference type="NCBI Taxonomy" id="388810"/>
    <lineage>
        <taxon>Eukaryota</taxon>
        <taxon>Fungi</taxon>
        <taxon>Fungi incertae sedis</taxon>
        <taxon>Chytridiomycota</taxon>
        <taxon>Chytridiomycota incertae sedis</taxon>
        <taxon>Chytridiomycetes</taxon>
        <taxon>Chytridiomycetes incertae sedis</taxon>
        <taxon>Blyttiomyces</taxon>
    </lineage>
</organism>
<feature type="domain" description="Argonaute linker 1" evidence="1">
    <location>
        <begin position="211"/>
        <end position="261"/>
    </location>
</feature>
<dbReference type="AlphaFoldDB" id="A0A4P9VY58"/>
<evidence type="ECO:0000259" key="1">
    <source>
        <dbReference type="SMART" id="SM01163"/>
    </source>
</evidence>
<dbReference type="InterPro" id="IPR032474">
    <property type="entry name" value="Argonaute_N"/>
</dbReference>